<evidence type="ECO:0000313" key="1">
    <source>
        <dbReference type="EMBL" id="KNZ70930.1"/>
    </source>
</evidence>
<dbReference type="EMBL" id="LGTE01000002">
    <property type="protein sequence ID" value="KNZ70930.1"/>
    <property type="molecule type" value="Genomic_DNA"/>
</dbReference>
<organism evidence="1 2">
    <name type="scientific">Thermincola ferriacetica</name>
    <dbReference type="NCBI Taxonomy" id="281456"/>
    <lineage>
        <taxon>Bacteria</taxon>
        <taxon>Bacillati</taxon>
        <taxon>Bacillota</taxon>
        <taxon>Clostridia</taxon>
        <taxon>Eubacteriales</taxon>
        <taxon>Thermincolaceae</taxon>
        <taxon>Thermincola</taxon>
    </lineage>
</organism>
<dbReference type="AlphaFoldDB" id="A0A0L6W5Z9"/>
<accession>A0A0L6W5Z9</accession>
<protein>
    <recommendedName>
        <fullName evidence="3">DUF3189 domain-containing protein</fullName>
    </recommendedName>
</protein>
<reference evidence="2" key="1">
    <citation type="submission" date="2015-07" db="EMBL/GenBank/DDBJ databases">
        <title>Complete Genome of Thermincola ferriacetica strain Z-0001T.</title>
        <authorList>
            <person name="Lusk B."/>
            <person name="Badalamenti J.P."/>
            <person name="Parameswaran P."/>
            <person name="Bond D.R."/>
            <person name="Torres C.I."/>
        </authorList>
    </citation>
    <scope>NUCLEOTIDE SEQUENCE [LARGE SCALE GENOMIC DNA]</scope>
    <source>
        <strain evidence="2">Z-0001</strain>
    </source>
</reference>
<sequence length="145" mass="16287">MKIIYYCSTGLGASAVAAALHVGIISPDRFPAPEELGRLYFFSKEQKEKGGPVYYIGRDAWGNMVYSLGIKKEKSLLIKTIKDLMEIYGKNNQYLLVDATDANNYLTKWGRQFPGKLGLLFYVLGIKKNYKKLAGLVKEVQSSLH</sequence>
<dbReference type="RefSeq" id="WP_052216813.1">
    <property type="nucleotide sequence ID" value="NZ_LGTE01000002.1"/>
</dbReference>
<dbReference type="InterPro" id="IPR021525">
    <property type="entry name" value="DUF3189"/>
</dbReference>
<comment type="caution">
    <text evidence="1">The sequence shown here is derived from an EMBL/GenBank/DDBJ whole genome shotgun (WGS) entry which is preliminary data.</text>
</comment>
<dbReference type="Pfam" id="PF11385">
    <property type="entry name" value="DUF3189"/>
    <property type="match status" value="1"/>
</dbReference>
<evidence type="ECO:0000313" key="2">
    <source>
        <dbReference type="Proteomes" id="UP000037175"/>
    </source>
</evidence>
<name>A0A0L6W5Z9_9FIRM</name>
<keyword evidence="2" id="KW-1185">Reference proteome</keyword>
<evidence type="ECO:0008006" key="3">
    <source>
        <dbReference type="Google" id="ProtNLM"/>
    </source>
</evidence>
<gene>
    <name evidence="1" type="ORF">Tfer_0612</name>
</gene>
<dbReference type="Proteomes" id="UP000037175">
    <property type="component" value="Unassembled WGS sequence"/>
</dbReference>
<proteinExistence type="predicted"/>